<sequence length="301" mass="33130">MNPSTLVGIIGGLILVGSVLFIAAEEALVFLNLPGLAIVLGGTLAATFLAYPMDEVLRVFRLVWIVIRNERVYTRDDMEELIRISQLWFKGDVRAVEDALENVANPFLRTGVQLLIDLTPEEDILDLLQWRIQRLRAKEHAEAQIFRVMASFAPAFGMIGTLVGLINMMFILDDGDIAQIGQQMGVALLTTFYGILLANLVLKPVAVKLERRTEQRLVTLNMILQGISLMCQKRNPTLMRETLHSFIAQYKDEIRDPDLIRQLEETSQRAAAAAGSPSGGQGGGSSEARAGGGDRPTGAER</sequence>
<evidence type="ECO:0000256" key="5">
    <source>
        <dbReference type="ARBA" id="ARBA00022692"/>
    </source>
</evidence>
<feature type="transmembrane region" description="Helical" evidence="10">
    <location>
        <begin position="30"/>
        <end position="51"/>
    </location>
</feature>
<dbReference type="Proteomes" id="UP000000647">
    <property type="component" value="Chromosome"/>
</dbReference>
<dbReference type="Pfam" id="PF01618">
    <property type="entry name" value="MotA_ExbB"/>
    <property type="match status" value="1"/>
</dbReference>
<feature type="region of interest" description="Disordered" evidence="9">
    <location>
        <begin position="265"/>
        <end position="301"/>
    </location>
</feature>
<dbReference type="OrthoDB" id="9806929at2"/>
<dbReference type="HOGENOM" id="CLU_079895_1_0_6"/>
<dbReference type="KEGG" id="hha:Hhal_2017"/>
<evidence type="ECO:0000256" key="4">
    <source>
        <dbReference type="ARBA" id="ARBA00022475"/>
    </source>
</evidence>
<reference evidence="12 13" key="2">
    <citation type="journal article" date="2013" name="Stand. Genomic Sci.">
        <title>Complete genome sequence of Halorhodospira halophila SL1.</title>
        <authorList>
            <person name="Challacombe J.F."/>
            <person name="Majid S."/>
            <person name="Deole R."/>
            <person name="Brettin T.S."/>
            <person name="Bruce D."/>
            <person name="Delano S.F."/>
            <person name="Detter J.C."/>
            <person name="Gleasner C.D."/>
            <person name="Han C.S."/>
            <person name="Misra M."/>
            <person name="Reitenga K.G."/>
            <person name="Mikhailova N."/>
            <person name="Woyke T."/>
            <person name="Pitluck S."/>
            <person name="Nolan M."/>
            <person name="Land M.L."/>
            <person name="Saunders E."/>
            <person name="Tapia R."/>
            <person name="Lapidus A."/>
            <person name="Ivanova N."/>
            <person name="Hoff W.D."/>
        </authorList>
    </citation>
    <scope>NUCLEOTIDE SEQUENCE [LARGE SCALE GENOMIC DNA]</scope>
    <source>
        <strain evidence="13">DSM 244 / SL1</strain>
    </source>
</reference>
<dbReference type="InterPro" id="IPR047055">
    <property type="entry name" value="MotA-like"/>
</dbReference>
<evidence type="ECO:0000256" key="10">
    <source>
        <dbReference type="SAM" id="Phobius"/>
    </source>
</evidence>
<comment type="subcellular location">
    <subcellularLocation>
        <location evidence="1">Cell membrane</location>
        <topology evidence="1">Multi-pass membrane protein</topology>
    </subcellularLocation>
</comment>
<protein>
    <submittedName>
        <fullName evidence="12">MotA/TolQ/ExbB proton channel</fullName>
    </submittedName>
</protein>
<keyword evidence="8 10" id="KW-0472">Membrane</keyword>
<dbReference type="PANTHER" id="PTHR30433">
    <property type="entry name" value="CHEMOTAXIS PROTEIN MOTA"/>
    <property type="match status" value="1"/>
</dbReference>
<dbReference type="GO" id="GO:0071978">
    <property type="term" value="P:bacterial-type flagellum-dependent swarming motility"/>
    <property type="evidence" value="ECO:0007669"/>
    <property type="project" value="InterPro"/>
</dbReference>
<evidence type="ECO:0000259" key="11">
    <source>
        <dbReference type="Pfam" id="PF01618"/>
    </source>
</evidence>
<feature type="transmembrane region" description="Helical" evidence="10">
    <location>
        <begin position="145"/>
        <end position="172"/>
    </location>
</feature>
<dbReference type="PANTHER" id="PTHR30433:SF2">
    <property type="entry name" value="MOTILITY PROTEIN A"/>
    <property type="match status" value="1"/>
</dbReference>
<gene>
    <name evidence="12" type="ordered locus">Hhal_2017</name>
</gene>
<evidence type="ECO:0000256" key="1">
    <source>
        <dbReference type="ARBA" id="ARBA00004651"/>
    </source>
</evidence>
<dbReference type="EMBL" id="CP000544">
    <property type="protein sequence ID" value="ABM62781.1"/>
    <property type="molecule type" value="Genomic_DNA"/>
</dbReference>
<evidence type="ECO:0000313" key="13">
    <source>
        <dbReference type="Proteomes" id="UP000000647"/>
    </source>
</evidence>
<evidence type="ECO:0000256" key="2">
    <source>
        <dbReference type="ARBA" id="ARBA00008038"/>
    </source>
</evidence>
<name>A1WYL9_HALHL</name>
<dbReference type="PROSITE" id="PS01307">
    <property type="entry name" value="MOTA"/>
    <property type="match status" value="1"/>
</dbReference>
<dbReference type="GO" id="GO:0005886">
    <property type="term" value="C:plasma membrane"/>
    <property type="evidence" value="ECO:0007669"/>
    <property type="project" value="UniProtKB-SubCell"/>
</dbReference>
<feature type="domain" description="MotA/TolQ/ExbB proton channel" evidence="11">
    <location>
        <begin position="101"/>
        <end position="219"/>
    </location>
</feature>
<proteinExistence type="inferred from homology"/>
<dbReference type="RefSeq" id="WP_011814803.1">
    <property type="nucleotide sequence ID" value="NC_008789.1"/>
</dbReference>
<evidence type="ECO:0000313" key="12">
    <source>
        <dbReference type="EMBL" id="ABM62781.1"/>
    </source>
</evidence>
<evidence type="ECO:0000256" key="9">
    <source>
        <dbReference type="SAM" id="MobiDB-lite"/>
    </source>
</evidence>
<dbReference type="GO" id="GO:0006935">
    <property type="term" value="P:chemotaxis"/>
    <property type="evidence" value="ECO:0007669"/>
    <property type="project" value="InterPro"/>
</dbReference>
<evidence type="ECO:0000256" key="6">
    <source>
        <dbReference type="ARBA" id="ARBA00022779"/>
    </source>
</evidence>
<keyword evidence="13" id="KW-1185">Reference proteome</keyword>
<evidence type="ECO:0000256" key="3">
    <source>
        <dbReference type="ARBA" id="ARBA00022448"/>
    </source>
</evidence>
<keyword evidence="7 10" id="KW-1133">Transmembrane helix</keyword>
<evidence type="ECO:0000256" key="8">
    <source>
        <dbReference type="ARBA" id="ARBA00023136"/>
    </source>
</evidence>
<dbReference type="InterPro" id="IPR002898">
    <property type="entry name" value="MotA_ExbB_proton_chnl"/>
</dbReference>
<dbReference type="InterPro" id="IPR000540">
    <property type="entry name" value="Flag_MotA_CS"/>
</dbReference>
<keyword evidence="3" id="KW-0813">Transport</keyword>
<keyword evidence="6" id="KW-0283">Flagellar rotation</keyword>
<keyword evidence="4" id="KW-1003">Cell membrane</keyword>
<evidence type="ECO:0000256" key="7">
    <source>
        <dbReference type="ARBA" id="ARBA00022989"/>
    </source>
</evidence>
<dbReference type="AlphaFoldDB" id="A1WYL9"/>
<feature type="compositionally biased region" description="Gly residues" evidence="9">
    <location>
        <begin position="277"/>
        <end position="295"/>
    </location>
</feature>
<comment type="similarity">
    <text evidence="2">Belongs to the MotA family.</text>
</comment>
<feature type="transmembrane region" description="Helical" evidence="10">
    <location>
        <begin position="7"/>
        <end position="24"/>
    </location>
</feature>
<accession>A1WYL9</accession>
<dbReference type="eggNOG" id="COG1291">
    <property type="taxonomic scope" value="Bacteria"/>
</dbReference>
<keyword evidence="5 10" id="KW-0812">Transmembrane</keyword>
<feature type="transmembrane region" description="Helical" evidence="10">
    <location>
        <begin position="184"/>
        <end position="202"/>
    </location>
</feature>
<organism evidence="12 13">
    <name type="scientific">Halorhodospira halophila (strain DSM 244 / SL1)</name>
    <name type="common">Ectothiorhodospira halophila (strain DSM 244 / SL1)</name>
    <dbReference type="NCBI Taxonomy" id="349124"/>
    <lineage>
        <taxon>Bacteria</taxon>
        <taxon>Pseudomonadati</taxon>
        <taxon>Pseudomonadota</taxon>
        <taxon>Gammaproteobacteria</taxon>
        <taxon>Chromatiales</taxon>
        <taxon>Ectothiorhodospiraceae</taxon>
        <taxon>Halorhodospira</taxon>
    </lineage>
</organism>
<reference evidence="13" key="1">
    <citation type="submission" date="2006-12" db="EMBL/GenBank/DDBJ databases">
        <title>Complete sequence of Halorhodospira halophila SL1.</title>
        <authorList>
            <consortium name="US DOE Joint Genome Institute"/>
            <person name="Copeland A."/>
            <person name="Lucas S."/>
            <person name="Lapidus A."/>
            <person name="Barry K."/>
            <person name="Detter J.C."/>
            <person name="Glavina del Rio T."/>
            <person name="Hammon N."/>
            <person name="Israni S."/>
            <person name="Dalin E."/>
            <person name="Tice H."/>
            <person name="Pitluck S."/>
            <person name="Saunders E."/>
            <person name="Brettin T."/>
            <person name="Bruce D."/>
            <person name="Han C."/>
            <person name="Tapia R."/>
            <person name="Schmutz J."/>
            <person name="Larimer F."/>
            <person name="Land M."/>
            <person name="Hauser L."/>
            <person name="Kyrpides N."/>
            <person name="Mikhailova N."/>
            <person name="Hoff W."/>
            <person name="Richardson P."/>
        </authorList>
    </citation>
    <scope>NUCLEOTIDE SEQUENCE [LARGE SCALE GENOMIC DNA]</scope>
    <source>
        <strain evidence="13">DSM 244 / SL1</strain>
    </source>
</reference>
<dbReference type="STRING" id="349124.Hhal_2017"/>